<gene>
    <name evidence="1" type="ORF">AYI68_g4426</name>
</gene>
<evidence type="ECO:0000313" key="2">
    <source>
        <dbReference type="Proteomes" id="UP000187455"/>
    </source>
</evidence>
<keyword evidence="2" id="KW-1185">Reference proteome</keyword>
<dbReference type="AlphaFoldDB" id="A0A1R0GX40"/>
<dbReference type="OrthoDB" id="10384958at2759"/>
<sequence>MERKSNSIQHPSENIYFNVFDSFEELLGIQSSVSLNQTQSPNSNKTKSFTSDANIRTIGSAEESLYKNESLVGNYLNTEYEALRVDGLCSRFDVADNSENFLGADYIKRSPVVVSDYTENPDKYITDQSFNHFWDKNGIMTSHSDFCIPDYLDPLTHGNPFTNFQLGDDFHHFNSHPVPKSNLFDDSLYKDYRIVENVFPSFEPVLHEGNYPYPLDQCNSSPELFPKISVSNKATVFNDRADSLRFKERRSFDSGGSAYGSGLALKKSLGVNSEFFPQQTLSGQNKYRSYFRNNSLDSHTLQTMSNTAIYQDMSLEQFTENILSGCTQNLQDNQYFQRRSSVNSPNGFKKELGRKSNLKNGYIKKPGLLSLSTTSKSLFKRRTNVVHRKLIKAMYDIKKRIIMEFNSSVYLNIKPVSKTMDFYQLNSWSIPKCCIYTNRSQIGFTNPEESLSRNKLESEISIVGKNAYWYDLLKTCDMSDLIKQDFTRVIADHVLPSLKPFEIPDLIYKPVSLFGDDNYIYILPESSNSDLLKDFIFYSNQGIKNTLEDELKGRFFEKYLIQNNFFLRKKSEFGNFQGRSKGENKKGILGTKYVVSRKISKKIKKTRAIKFVISTKSCIANGIKTTNNCSAANDIGGNNRCENGSLLKEMDSNGVFCNSVDTDCKKPSKKKLQFVYVQKEAANEAAKYNSEKTMLYVHYNRSDEPSERRNLKSRITNIPSKMP</sequence>
<organism evidence="1 2">
    <name type="scientific">Smittium mucronatum</name>
    <dbReference type="NCBI Taxonomy" id="133383"/>
    <lineage>
        <taxon>Eukaryota</taxon>
        <taxon>Fungi</taxon>
        <taxon>Fungi incertae sedis</taxon>
        <taxon>Zoopagomycota</taxon>
        <taxon>Kickxellomycotina</taxon>
        <taxon>Harpellomycetes</taxon>
        <taxon>Harpellales</taxon>
        <taxon>Legeriomycetaceae</taxon>
        <taxon>Smittium</taxon>
    </lineage>
</organism>
<dbReference type="Proteomes" id="UP000187455">
    <property type="component" value="Unassembled WGS sequence"/>
</dbReference>
<accession>A0A1R0GX40</accession>
<dbReference type="EMBL" id="LSSL01002426">
    <property type="protein sequence ID" value="OLY81466.1"/>
    <property type="molecule type" value="Genomic_DNA"/>
</dbReference>
<reference evidence="1 2" key="1">
    <citation type="journal article" date="2016" name="Mol. Biol. Evol.">
        <title>Genome-Wide Survey of Gut Fungi (Harpellales) Reveals the First Horizontally Transferred Ubiquitin Gene from a Mosquito Host.</title>
        <authorList>
            <person name="Wang Y."/>
            <person name="White M.M."/>
            <person name="Kvist S."/>
            <person name="Moncalvo J.M."/>
        </authorList>
    </citation>
    <scope>NUCLEOTIDE SEQUENCE [LARGE SCALE GENOMIC DNA]</scope>
    <source>
        <strain evidence="1 2">ALG-7-W6</strain>
    </source>
</reference>
<evidence type="ECO:0000313" key="1">
    <source>
        <dbReference type="EMBL" id="OLY81466.1"/>
    </source>
</evidence>
<proteinExistence type="predicted"/>
<name>A0A1R0GX40_9FUNG</name>
<protein>
    <submittedName>
        <fullName evidence="1">Uncharacterized protein</fullName>
    </submittedName>
</protein>
<comment type="caution">
    <text evidence="1">The sequence shown here is derived from an EMBL/GenBank/DDBJ whole genome shotgun (WGS) entry which is preliminary data.</text>
</comment>